<dbReference type="CDD" id="cd01109">
    <property type="entry name" value="HTH_YyaN"/>
    <property type="match status" value="1"/>
</dbReference>
<dbReference type="GO" id="GO:0003677">
    <property type="term" value="F:DNA binding"/>
    <property type="evidence" value="ECO:0007669"/>
    <property type="project" value="UniProtKB-KW"/>
</dbReference>
<reference evidence="4" key="2">
    <citation type="submission" date="2023-10" db="EMBL/GenBank/DDBJ databases">
        <authorList>
            <person name="Khurajog B."/>
        </authorList>
    </citation>
    <scope>NUCLEOTIDE SEQUENCE</scope>
    <source>
        <strain evidence="4">BF9</strain>
    </source>
</reference>
<evidence type="ECO:0000313" key="4">
    <source>
        <dbReference type="EMBL" id="MDV2620911.1"/>
    </source>
</evidence>
<accession>A0AAW8YGJ1</accession>
<name>A0AAW8YGJ1_PEDAC</name>
<dbReference type="GeneID" id="57366794"/>
<dbReference type="Gene3D" id="1.10.1660.10">
    <property type="match status" value="1"/>
</dbReference>
<dbReference type="PRINTS" id="PR00040">
    <property type="entry name" value="HTHMERR"/>
</dbReference>
<dbReference type="GO" id="GO:0003700">
    <property type="term" value="F:DNA-binding transcription factor activity"/>
    <property type="evidence" value="ECO:0007669"/>
    <property type="project" value="InterPro"/>
</dbReference>
<dbReference type="RefSeq" id="WP_036685339.1">
    <property type="nucleotide sequence ID" value="NZ_CP050079.1"/>
</dbReference>
<dbReference type="Proteomes" id="UP001280897">
    <property type="component" value="Unassembled WGS sequence"/>
</dbReference>
<evidence type="ECO:0000256" key="2">
    <source>
        <dbReference type="SAM" id="Coils"/>
    </source>
</evidence>
<evidence type="ECO:0000313" key="5">
    <source>
        <dbReference type="Proteomes" id="UP001280897"/>
    </source>
</evidence>
<dbReference type="InterPro" id="IPR009061">
    <property type="entry name" value="DNA-bd_dom_put_sf"/>
</dbReference>
<comment type="caution">
    <text evidence="4">The sequence shown here is derived from an EMBL/GenBank/DDBJ whole genome shotgun (WGS) entry which is preliminary data.</text>
</comment>
<proteinExistence type="predicted"/>
<protein>
    <submittedName>
        <fullName evidence="4">MerR family transcriptional regulator</fullName>
    </submittedName>
</protein>
<dbReference type="Pfam" id="PF13411">
    <property type="entry name" value="MerR_1"/>
    <property type="match status" value="1"/>
</dbReference>
<feature type="domain" description="HTH merR-type" evidence="3">
    <location>
        <begin position="2"/>
        <end position="70"/>
    </location>
</feature>
<dbReference type="InterPro" id="IPR000551">
    <property type="entry name" value="MerR-type_HTH_dom"/>
</dbReference>
<dbReference type="AlphaFoldDB" id="A0AAW8YGJ1"/>
<gene>
    <name evidence="4" type="ORF">R0G89_04090</name>
</gene>
<reference evidence="4" key="1">
    <citation type="journal article" date="2023" name="PeerJ">
        <title>Selection and evaluation of lactic acid bacteria from chicken feces in Thailand as potential probiotics.</title>
        <authorList>
            <person name="Khurajog B."/>
            <person name="Disastra Y."/>
            <person name="Lawwyne L.D."/>
            <person name="Sirichokchatchawan W."/>
            <person name="Niyomtham W."/>
            <person name="Yindee J."/>
            <person name="Hampson D.J."/>
            <person name="Prapasarakul N."/>
        </authorList>
    </citation>
    <scope>NUCLEOTIDE SEQUENCE</scope>
    <source>
        <strain evidence="4">BF9</strain>
    </source>
</reference>
<dbReference type="EMBL" id="JAWJAV010000002">
    <property type="protein sequence ID" value="MDV2620911.1"/>
    <property type="molecule type" value="Genomic_DNA"/>
</dbReference>
<dbReference type="PANTHER" id="PTHR30204">
    <property type="entry name" value="REDOX-CYCLING DRUG-SENSING TRANSCRIPTIONAL ACTIVATOR SOXR"/>
    <property type="match status" value="1"/>
</dbReference>
<sequence length="123" mass="14523">MNYSIGQFSKVCGLSIDTLRYYEKEKIIFSNRTSNNRRYYTDQDVAWIQFVLRLKQTGMSIKKMQLYAQLRYAGDETIPARTKILFDQLAILHANLKETEQHIEFVEDKIQTYLATLTNRTTI</sequence>
<keyword evidence="2" id="KW-0175">Coiled coil</keyword>
<dbReference type="SUPFAM" id="SSF46955">
    <property type="entry name" value="Putative DNA-binding domain"/>
    <property type="match status" value="1"/>
</dbReference>
<evidence type="ECO:0000259" key="3">
    <source>
        <dbReference type="PROSITE" id="PS50937"/>
    </source>
</evidence>
<evidence type="ECO:0000256" key="1">
    <source>
        <dbReference type="ARBA" id="ARBA00023125"/>
    </source>
</evidence>
<dbReference type="SMART" id="SM00422">
    <property type="entry name" value="HTH_MERR"/>
    <property type="match status" value="1"/>
</dbReference>
<keyword evidence="1" id="KW-0238">DNA-binding</keyword>
<dbReference type="PROSITE" id="PS50937">
    <property type="entry name" value="HTH_MERR_2"/>
    <property type="match status" value="1"/>
</dbReference>
<dbReference type="InterPro" id="IPR047057">
    <property type="entry name" value="MerR_fam"/>
</dbReference>
<feature type="coiled-coil region" evidence="2">
    <location>
        <begin position="89"/>
        <end position="116"/>
    </location>
</feature>
<dbReference type="PANTHER" id="PTHR30204:SF83">
    <property type="entry name" value="TRANSCRIPTIONAL REGULATOR, MERR FAMILY"/>
    <property type="match status" value="1"/>
</dbReference>
<organism evidence="4 5">
    <name type="scientific">Pediococcus acidilactici</name>
    <dbReference type="NCBI Taxonomy" id="1254"/>
    <lineage>
        <taxon>Bacteria</taxon>
        <taxon>Bacillati</taxon>
        <taxon>Bacillota</taxon>
        <taxon>Bacilli</taxon>
        <taxon>Lactobacillales</taxon>
        <taxon>Lactobacillaceae</taxon>
        <taxon>Pediococcus</taxon>
        <taxon>Pediococcus acidilactici group</taxon>
    </lineage>
</organism>